<sequence length="492" mass="56141">MQEFGDGVRVTISQSFTTTNIINEDGWTVTGGQPLATTCNGINLFGGYNVFGANTSVSKIFSLPPHYYIYLKIQFWKIDTWLYKNVFLFGDGQIAWNKLFYTQDGTDLCGQNGLDSHDYYTNFSWRLTHSSPTAGYWGMRDFSIDVEKCPDGCLLCKLGDTINDCSNWKFVAKSWDQLDIITADGWNVVNGLLEMTKCGPVALFRGFGKFGAGSIISTTFDIQYPHFKIKIFILWAKIDAWDNEAAQILVDGTLVWEKKFIATNGYYGKVCGNSQFASKTLFSRTELEVNHQANSVKIQVTTNLNEAFDEESFGVRDFYLYYQECPSFCNQCTGPNGSDCLICKNGYYRTGVDELMCQECYISCETCQGPTNQDCTDCGNYELNKKEFINGQCLCPKYMAEQIKNDGSTWSCHPMCEKCEFPQDNTNNQYCTMCLPGQHRIVSDDLKCIWSLRHMYKMPLYMRKLFRTIINKLYNLFIIFSSSSNCRLLMLM</sequence>
<reference evidence="1" key="1">
    <citation type="submission" date="2021-01" db="EMBL/GenBank/DDBJ databases">
        <authorList>
            <consortium name="Genoscope - CEA"/>
            <person name="William W."/>
        </authorList>
    </citation>
    <scope>NUCLEOTIDE SEQUENCE</scope>
</reference>
<comment type="caution">
    <text evidence="1">The sequence shown here is derived from an EMBL/GenBank/DDBJ whole genome shotgun (WGS) entry which is preliminary data.</text>
</comment>
<dbReference type="InterPro" id="IPR006212">
    <property type="entry name" value="Furin_repeat"/>
</dbReference>
<proteinExistence type="predicted"/>
<evidence type="ECO:0008006" key="3">
    <source>
        <dbReference type="Google" id="ProtNLM"/>
    </source>
</evidence>
<dbReference type="AlphaFoldDB" id="A0A8S1UH81"/>
<dbReference type="Proteomes" id="UP000683925">
    <property type="component" value="Unassembled WGS sequence"/>
</dbReference>
<dbReference type="EMBL" id="CAJJDP010000045">
    <property type="protein sequence ID" value="CAD8164368.1"/>
    <property type="molecule type" value="Genomic_DNA"/>
</dbReference>
<name>A0A8S1UH81_PAROT</name>
<organism evidence="1 2">
    <name type="scientific">Paramecium octaurelia</name>
    <dbReference type="NCBI Taxonomy" id="43137"/>
    <lineage>
        <taxon>Eukaryota</taxon>
        <taxon>Sar</taxon>
        <taxon>Alveolata</taxon>
        <taxon>Ciliophora</taxon>
        <taxon>Intramacronucleata</taxon>
        <taxon>Oligohymenophorea</taxon>
        <taxon>Peniculida</taxon>
        <taxon>Parameciidae</taxon>
        <taxon>Paramecium</taxon>
    </lineage>
</organism>
<evidence type="ECO:0000313" key="2">
    <source>
        <dbReference type="Proteomes" id="UP000683925"/>
    </source>
</evidence>
<dbReference type="PANTHER" id="PTHR39767:SF2">
    <property type="entry name" value="CHROMOSOME UNDETERMINED SCAFFOLD_1, WHOLE GENOME SHOTGUN SEQUENCE"/>
    <property type="match status" value="1"/>
</dbReference>
<dbReference type="OrthoDB" id="282595at2759"/>
<accession>A0A8S1UH81</accession>
<dbReference type="OMA" id="NLEWIVI"/>
<evidence type="ECO:0000313" key="1">
    <source>
        <dbReference type="EMBL" id="CAD8164368.1"/>
    </source>
</evidence>
<gene>
    <name evidence="1" type="ORF">POCTA_138.1.T0450014</name>
</gene>
<keyword evidence="2" id="KW-1185">Reference proteome</keyword>
<dbReference type="PANTHER" id="PTHR39767">
    <property type="entry name" value="CALCIUM/CALMODULIN-BINDING MEMBRANE PROTEIN PCM4-RELATED"/>
    <property type="match status" value="1"/>
</dbReference>
<protein>
    <recommendedName>
        <fullName evidence="3">TNFR-Cys domain-containing protein</fullName>
    </recommendedName>
</protein>
<dbReference type="CDD" id="cd00064">
    <property type="entry name" value="FU"/>
    <property type="match status" value="1"/>
</dbReference>